<dbReference type="STRING" id="357750.A0A2S6BQY3"/>
<proteinExistence type="predicted"/>
<keyword evidence="3" id="KW-0157">Chromophore</keyword>
<dbReference type="Proteomes" id="UP000237631">
    <property type="component" value="Unassembled WGS sequence"/>
</dbReference>
<feature type="region of interest" description="Disordered" evidence="4">
    <location>
        <begin position="1"/>
        <end position="49"/>
    </location>
</feature>
<dbReference type="InterPro" id="IPR035965">
    <property type="entry name" value="PAS-like_dom_sf"/>
</dbReference>
<dbReference type="SUPFAM" id="SSF55785">
    <property type="entry name" value="PYP-like sensor domain (PAS domain)"/>
    <property type="match status" value="1"/>
</dbReference>
<dbReference type="Gene3D" id="3.30.450.20">
    <property type="entry name" value="PAS domain"/>
    <property type="match status" value="1"/>
</dbReference>
<name>A0A2S6BQY3_9PEZI</name>
<evidence type="ECO:0000256" key="1">
    <source>
        <dbReference type="ARBA" id="ARBA00022630"/>
    </source>
</evidence>
<dbReference type="Pfam" id="PF13426">
    <property type="entry name" value="PAS_9"/>
    <property type="match status" value="1"/>
</dbReference>
<evidence type="ECO:0000313" key="7">
    <source>
        <dbReference type="Proteomes" id="UP000237631"/>
    </source>
</evidence>
<dbReference type="EMBL" id="PNEN01001797">
    <property type="protein sequence ID" value="PPJ49874.1"/>
    <property type="molecule type" value="Genomic_DNA"/>
</dbReference>
<sequence length="761" mass="83400">MENGLSARRHPQRLFTKFAPSRWRQPRHVRSQDSLDGSSAGTDDFSTKGVRAPLDNYGISSLADHLDERLMGHPLASPRISPPPDSAVPAYTPVPVPDRNSSVRKGSDMSSSKTDLASYRLFPKNGTEGQRNARSPTARPVDLQRKDSSMTATGVKHDLLVPKSHTQNSRFIGEEARSAAGSPLATGQALRGQSRARHGFLGPAAPAVSPVTSPIANNSVDAGSPGSRQRPVSPIGATVPDAPIRISNDAVAHLQDPSPDKARVFNADVNDVDDIQSWDLISPNGLPIADEDRSENWLEKRAEKLYSADHLRLILSEPAFHAKFVGFMKKYRPARMPILLRYLAAHKAIRAQEYANALAMQISHQSPVPDSTGPSPAPVENATLHHAAQESFAELLREDLHYFIVHRYIKIVTGLVTCRITGALPEHLDEENGRLAEVFCLTDCRLRDNPIILASEGFTRHSGGSLQYVLGRNCRFMQGPGTTVDSCRRFAVSCQERRDHTELFVNYRRDGTPFLSMVMNAPLVDSTGELRYFLGAQVDVSPLLRECAGLESLRALIDQQTEENDQSNDDAQKPDPRAKIKALSEMLNSDELDIIRKNGGILQNHRVFDARGAKAATSGNRVLIADGSDASEDDAIATSVQGSAASITGVASMDGTRGNLAGVYRHYILVRPAPSLRILFTSPTMRSSGLLQTPLLHTIGGSRQMRENLEASLRARDVVTARVRWLNKPNENGWIVDDHPGETGGRWELDASRPEYAEQER</sequence>
<dbReference type="InterPro" id="IPR000014">
    <property type="entry name" value="PAS"/>
</dbReference>
<dbReference type="PANTHER" id="PTHR47429">
    <property type="entry name" value="PROTEIN TWIN LOV 1"/>
    <property type="match status" value="1"/>
</dbReference>
<evidence type="ECO:0000256" key="2">
    <source>
        <dbReference type="ARBA" id="ARBA00022643"/>
    </source>
</evidence>
<feature type="region of interest" description="Disordered" evidence="4">
    <location>
        <begin position="78"/>
        <end position="153"/>
    </location>
</feature>
<feature type="compositionally biased region" description="Polar residues" evidence="4">
    <location>
        <begin position="99"/>
        <end position="115"/>
    </location>
</feature>
<feature type="region of interest" description="Disordered" evidence="4">
    <location>
        <begin position="736"/>
        <end position="761"/>
    </location>
</feature>
<feature type="compositionally biased region" description="Pro residues" evidence="4">
    <location>
        <begin position="80"/>
        <end position="96"/>
    </location>
</feature>
<protein>
    <recommendedName>
        <fullName evidence="5">PAC domain-containing protein</fullName>
    </recommendedName>
</protein>
<dbReference type="AlphaFoldDB" id="A0A2S6BQY3"/>
<reference evidence="7" key="1">
    <citation type="journal article" date="2017" name="bioRxiv">
        <title>Conservation of a gene cluster reveals novel cercosporin biosynthetic mechanisms and extends production to the genus Colletotrichum.</title>
        <authorList>
            <person name="de Jonge R."/>
            <person name="Ebert M.K."/>
            <person name="Huitt-Roehl C.R."/>
            <person name="Pal P."/>
            <person name="Suttle J.C."/>
            <person name="Spanner R.E."/>
            <person name="Neubauer J.D."/>
            <person name="Jurick W.M.II."/>
            <person name="Stott K.A."/>
            <person name="Secor G.A."/>
            <person name="Thomma B.P.H.J."/>
            <person name="Van de Peer Y."/>
            <person name="Townsend C.A."/>
            <person name="Bolton M.D."/>
        </authorList>
    </citation>
    <scope>NUCLEOTIDE SEQUENCE [LARGE SCALE GENOMIC DNA]</scope>
    <source>
        <strain evidence="7">CBS538.71</strain>
    </source>
</reference>
<feature type="compositionally biased region" description="Polar residues" evidence="4">
    <location>
        <begin position="32"/>
        <end position="41"/>
    </location>
</feature>
<dbReference type="GO" id="GO:0005634">
    <property type="term" value="C:nucleus"/>
    <property type="evidence" value="ECO:0007669"/>
    <property type="project" value="TreeGrafter"/>
</dbReference>
<organism evidence="6 7">
    <name type="scientific">Cercospora berteroae</name>
    <dbReference type="NCBI Taxonomy" id="357750"/>
    <lineage>
        <taxon>Eukaryota</taxon>
        <taxon>Fungi</taxon>
        <taxon>Dikarya</taxon>
        <taxon>Ascomycota</taxon>
        <taxon>Pezizomycotina</taxon>
        <taxon>Dothideomycetes</taxon>
        <taxon>Dothideomycetidae</taxon>
        <taxon>Mycosphaerellales</taxon>
        <taxon>Mycosphaerellaceae</taxon>
        <taxon>Cercospora</taxon>
    </lineage>
</organism>
<evidence type="ECO:0000259" key="5">
    <source>
        <dbReference type="PROSITE" id="PS50113"/>
    </source>
</evidence>
<keyword evidence="2" id="KW-0288">FMN</keyword>
<accession>A0A2S6BQY3</accession>
<gene>
    <name evidence="6" type="ORF">CBER1_05021</name>
</gene>
<keyword evidence="7" id="KW-1185">Reference proteome</keyword>
<dbReference type="OrthoDB" id="447251at2759"/>
<evidence type="ECO:0000256" key="3">
    <source>
        <dbReference type="ARBA" id="ARBA00022991"/>
    </source>
</evidence>
<keyword evidence="1" id="KW-0285">Flavoprotein</keyword>
<evidence type="ECO:0000313" key="6">
    <source>
        <dbReference type="EMBL" id="PPJ49874.1"/>
    </source>
</evidence>
<dbReference type="InterPro" id="IPR000700">
    <property type="entry name" value="PAS-assoc_C"/>
</dbReference>
<comment type="caution">
    <text evidence="6">The sequence shown here is derived from an EMBL/GenBank/DDBJ whole genome shotgun (WGS) entry which is preliminary data.</text>
</comment>
<feature type="domain" description="PAC" evidence="5">
    <location>
        <begin position="499"/>
        <end position="552"/>
    </location>
</feature>
<evidence type="ECO:0000256" key="4">
    <source>
        <dbReference type="SAM" id="MobiDB-lite"/>
    </source>
</evidence>
<dbReference type="PANTHER" id="PTHR47429:SF9">
    <property type="entry name" value="PAS DOMAIN-CONTAINING PROTEIN"/>
    <property type="match status" value="1"/>
</dbReference>
<dbReference type="PROSITE" id="PS50113">
    <property type="entry name" value="PAC"/>
    <property type="match status" value="1"/>
</dbReference>